<name>A0AAV7PQN7_PLEWA</name>
<accession>A0AAV7PQN7</accession>
<reference evidence="2" key="1">
    <citation type="journal article" date="2022" name="bioRxiv">
        <title>Sequencing and chromosome-scale assembly of the giantPleurodeles waltlgenome.</title>
        <authorList>
            <person name="Brown T."/>
            <person name="Elewa A."/>
            <person name="Iarovenko S."/>
            <person name="Subramanian E."/>
            <person name="Araus A.J."/>
            <person name="Petzold A."/>
            <person name="Susuki M."/>
            <person name="Suzuki K.-i.T."/>
            <person name="Hayashi T."/>
            <person name="Toyoda A."/>
            <person name="Oliveira C."/>
            <person name="Osipova E."/>
            <person name="Leigh N.D."/>
            <person name="Simon A."/>
            <person name="Yun M.H."/>
        </authorList>
    </citation>
    <scope>NUCLEOTIDE SEQUENCE</scope>
    <source>
        <strain evidence="2">20211129_DDA</strain>
        <tissue evidence="2">Liver</tissue>
    </source>
</reference>
<protein>
    <submittedName>
        <fullName evidence="2">Uncharacterized protein</fullName>
    </submittedName>
</protein>
<sequence length="76" mass="7996">MHPTNFLALPQSPRKLMLLLCQGKNGANPAVTVRGPLRAAGAARHAPLHTPQTTARLPPPEVTGEQQQLEAGASRG</sequence>
<proteinExistence type="predicted"/>
<gene>
    <name evidence="2" type="ORF">NDU88_007917</name>
</gene>
<evidence type="ECO:0000256" key="1">
    <source>
        <dbReference type="SAM" id="MobiDB-lite"/>
    </source>
</evidence>
<dbReference type="EMBL" id="JANPWB010000011">
    <property type="protein sequence ID" value="KAJ1129549.1"/>
    <property type="molecule type" value="Genomic_DNA"/>
</dbReference>
<feature type="region of interest" description="Disordered" evidence="1">
    <location>
        <begin position="39"/>
        <end position="76"/>
    </location>
</feature>
<dbReference type="AlphaFoldDB" id="A0AAV7PQN7"/>
<organism evidence="2 3">
    <name type="scientific">Pleurodeles waltl</name>
    <name type="common">Iberian ribbed newt</name>
    <dbReference type="NCBI Taxonomy" id="8319"/>
    <lineage>
        <taxon>Eukaryota</taxon>
        <taxon>Metazoa</taxon>
        <taxon>Chordata</taxon>
        <taxon>Craniata</taxon>
        <taxon>Vertebrata</taxon>
        <taxon>Euteleostomi</taxon>
        <taxon>Amphibia</taxon>
        <taxon>Batrachia</taxon>
        <taxon>Caudata</taxon>
        <taxon>Salamandroidea</taxon>
        <taxon>Salamandridae</taxon>
        <taxon>Pleurodelinae</taxon>
        <taxon>Pleurodeles</taxon>
    </lineage>
</organism>
<keyword evidence="3" id="KW-1185">Reference proteome</keyword>
<evidence type="ECO:0000313" key="3">
    <source>
        <dbReference type="Proteomes" id="UP001066276"/>
    </source>
</evidence>
<comment type="caution">
    <text evidence="2">The sequence shown here is derived from an EMBL/GenBank/DDBJ whole genome shotgun (WGS) entry which is preliminary data.</text>
</comment>
<dbReference type="Proteomes" id="UP001066276">
    <property type="component" value="Chromosome 7"/>
</dbReference>
<evidence type="ECO:0000313" key="2">
    <source>
        <dbReference type="EMBL" id="KAJ1129549.1"/>
    </source>
</evidence>